<evidence type="ECO:0000313" key="1">
    <source>
        <dbReference type="EMBL" id="CDW32854.1"/>
    </source>
</evidence>
<reference evidence="1" key="1">
    <citation type="submission" date="2014-05" db="EMBL/GenBank/DDBJ databases">
        <authorList>
            <person name="Chronopoulou M."/>
        </authorList>
    </citation>
    <scope>NUCLEOTIDE SEQUENCE</scope>
    <source>
        <tissue evidence="1">Whole organism</tissue>
    </source>
</reference>
<protein>
    <submittedName>
        <fullName evidence="1">Uncharacterized protein</fullName>
    </submittedName>
</protein>
<accession>A0A0K2U3K1</accession>
<organism evidence="1">
    <name type="scientific">Lepeophtheirus salmonis</name>
    <name type="common">Salmon louse</name>
    <name type="synonym">Caligus salmonis</name>
    <dbReference type="NCBI Taxonomy" id="72036"/>
    <lineage>
        <taxon>Eukaryota</taxon>
        <taxon>Metazoa</taxon>
        <taxon>Ecdysozoa</taxon>
        <taxon>Arthropoda</taxon>
        <taxon>Crustacea</taxon>
        <taxon>Multicrustacea</taxon>
        <taxon>Hexanauplia</taxon>
        <taxon>Copepoda</taxon>
        <taxon>Siphonostomatoida</taxon>
        <taxon>Caligidae</taxon>
        <taxon>Lepeophtheirus</taxon>
    </lineage>
</organism>
<dbReference type="AlphaFoldDB" id="A0A0K2U3K1"/>
<proteinExistence type="predicted"/>
<name>A0A0K2U3K1_LEPSM</name>
<dbReference type="EMBL" id="HACA01015493">
    <property type="protein sequence ID" value="CDW32854.1"/>
    <property type="molecule type" value="Transcribed_RNA"/>
</dbReference>
<sequence length="58" mass="6795">MKIVGMVMKDGIRDEIQLWPRTCKIFLSENISPVIVPFKSFISYFLAKKLVNRIFPVH</sequence>